<proteinExistence type="predicted"/>
<gene>
    <name evidence="2" type="ORF">AC477_06020</name>
</gene>
<evidence type="ECO:0008006" key="4">
    <source>
        <dbReference type="Google" id="ProtNLM"/>
    </source>
</evidence>
<name>A0A0M0BLQ1_9ARCH</name>
<evidence type="ECO:0000313" key="3">
    <source>
        <dbReference type="Proteomes" id="UP000037237"/>
    </source>
</evidence>
<keyword evidence="1" id="KW-0812">Transmembrane</keyword>
<feature type="non-terminal residue" evidence="2">
    <location>
        <position position="278"/>
    </location>
</feature>
<keyword evidence="1" id="KW-1133">Transmembrane helix</keyword>
<dbReference type="InterPro" id="IPR017853">
    <property type="entry name" value="GH"/>
</dbReference>
<organism evidence="2 3">
    <name type="scientific">miscellaneous Crenarchaeota group-1 archaeon SG8-32-1</name>
    <dbReference type="NCBI Taxonomy" id="1685124"/>
    <lineage>
        <taxon>Archaea</taxon>
        <taxon>Candidatus Bathyarchaeota</taxon>
        <taxon>MCG-1</taxon>
    </lineage>
</organism>
<dbReference type="EMBL" id="LFWU01000160">
    <property type="protein sequence ID" value="KON29344.1"/>
    <property type="molecule type" value="Genomic_DNA"/>
</dbReference>
<dbReference type="Proteomes" id="UP000037237">
    <property type="component" value="Unassembled WGS sequence"/>
</dbReference>
<accession>A0A0M0BLQ1</accession>
<dbReference type="SUPFAM" id="SSF51445">
    <property type="entry name" value="(Trans)glycosidases"/>
    <property type="match status" value="1"/>
</dbReference>
<evidence type="ECO:0000313" key="2">
    <source>
        <dbReference type="EMBL" id="KON29344.1"/>
    </source>
</evidence>
<protein>
    <recommendedName>
        <fullName evidence="4">Glycoside hydrolase family 42 N-terminal domain-containing protein</fullName>
    </recommendedName>
</protein>
<feature type="transmembrane region" description="Helical" evidence="1">
    <location>
        <begin position="6"/>
        <end position="28"/>
    </location>
</feature>
<reference evidence="2 3" key="1">
    <citation type="submission" date="2015-06" db="EMBL/GenBank/DDBJ databases">
        <title>New insights into the roles of widespread benthic archaea in carbon and nitrogen cycling.</title>
        <authorList>
            <person name="Lazar C.S."/>
            <person name="Baker B.J."/>
            <person name="Seitz K.W."/>
            <person name="Hyde A.S."/>
            <person name="Dick G.J."/>
            <person name="Hinrichs K.-U."/>
            <person name="Teske A.P."/>
        </authorList>
    </citation>
    <scope>NUCLEOTIDE SEQUENCE [LARGE SCALE GENOMIC DNA]</scope>
    <source>
        <strain evidence="2">SG8-32-1</strain>
    </source>
</reference>
<evidence type="ECO:0000256" key="1">
    <source>
        <dbReference type="SAM" id="Phobius"/>
    </source>
</evidence>
<dbReference type="AlphaFoldDB" id="A0A0M0BLQ1"/>
<sequence length="278" mass="32086">MRITKVSGFILISILVISISVTSIYVFYQQRNKDSKEKFFFGVSYGQNTVEDAKTIIDKVKNFTNLFIINSFPITVNNTNPEVLNEICDYAAKSDLYFIVYFFSFYLTVSDWQQEWVDTAKQNWGEKFLGVYLRDEPGGWQMEKPEPTNVTTYGEAAENFIKTISTSDSMEFLNNKSIPVFTSDFVLYYYDYLSGYDTVFAEFGWNNSRIRQVGLCRGASKMLNKNWGAIITWTYMQPPYLGSGSEIYEDMTTAYDAGAKYVVVFDYEKENQKGILTE</sequence>
<comment type="caution">
    <text evidence="2">The sequence shown here is derived from an EMBL/GenBank/DDBJ whole genome shotgun (WGS) entry which is preliminary data.</text>
</comment>
<keyword evidence="1" id="KW-0472">Membrane</keyword>